<dbReference type="Proteomes" id="UP000636800">
    <property type="component" value="Unassembled WGS sequence"/>
</dbReference>
<evidence type="ECO:0000313" key="3">
    <source>
        <dbReference type="Proteomes" id="UP000636800"/>
    </source>
</evidence>
<feature type="region of interest" description="Disordered" evidence="1">
    <location>
        <begin position="1"/>
        <end position="32"/>
    </location>
</feature>
<reference evidence="2 3" key="1">
    <citation type="journal article" date="2020" name="Nat. Food">
        <title>A phased Vanilla planifolia genome enables genetic improvement of flavour and production.</title>
        <authorList>
            <person name="Hasing T."/>
            <person name="Tang H."/>
            <person name="Brym M."/>
            <person name="Khazi F."/>
            <person name="Huang T."/>
            <person name="Chambers A.H."/>
        </authorList>
    </citation>
    <scope>NUCLEOTIDE SEQUENCE [LARGE SCALE GENOMIC DNA]</scope>
    <source>
        <tissue evidence="2">Leaf</tissue>
    </source>
</reference>
<comment type="caution">
    <text evidence="2">The sequence shown here is derived from an EMBL/GenBank/DDBJ whole genome shotgun (WGS) entry which is preliminary data.</text>
</comment>
<sequence length="96" mass="10713">MVPHSPQGTCHGNGAERHFHPKSQHCSPADSPFSTVETLMFPNAACVHYKSTELRTILQAGEQRATMGILSTVTILPRLIPAVRVEDDRRERYSRS</sequence>
<dbReference type="AlphaFoldDB" id="A0A835PC08"/>
<dbReference type="OrthoDB" id="5326588at2759"/>
<protein>
    <submittedName>
        <fullName evidence="2">Uncharacterized protein</fullName>
    </submittedName>
</protein>
<keyword evidence="3" id="KW-1185">Reference proteome</keyword>
<evidence type="ECO:0000256" key="1">
    <source>
        <dbReference type="SAM" id="MobiDB-lite"/>
    </source>
</evidence>
<feature type="compositionally biased region" description="Polar residues" evidence="1">
    <location>
        <begin position="1"/>
        <end position="10"/>
    </location>
</feature>
<evidence type="ECO:0000313" key="2">
    <source>
        <dbReference type="EMBL" id="KAG0448743.1"/>
    </source>
</evidence>
<dbReference type="EMBL" id="JADCNL010000280">
    <property type="protein sequence ID" value="KAG0448743.1"/>
    <property type="molecule type" value="Genomic_DNA"/>
</dbReference>
<accession>A0A835PC08</accession>
<organism evidence="2 3">
    <name type="scientific">Vanilla planifolia</name>
    <name type="common">Vanilla</name>
    <dbReference type="NCBI Taxonomy" id="51239"/>
    <lineage>
        <taxon>Eukaryota</taxon>
        <taxon>Viridiplantae</taxon>
        <taxon>Streptophyta</taxon>
        <taxon>Embryophyta</taxon>
        <taxon>Tracheophyta</taxon>
        <taxon>Spermatophyta</taxon>
        <taxon>Magnoliopsida</taxon>
        <taxon>Liliopsida</taxon>
        <taxon>Asparagales</taxon>
        <taxon>Orchidaceae</taxon>
        <taxon>Vanilloideae</taxon>
        <taxon>Vanilleae</taxon>
        <taxon>Vanilla</taxon>
    </lineage>
</organism>
<name>A0A835PC08_VANPL</name>
<proteinExistence type="predicted"/>
<gene>
    <name evidence="2" type="ORF">HPP92_027675</name>
</gene>